<organism evidence="2">
    <name type="scientific">marine sediment metagenome</name>
    <dbReference type="NCBI Taxonomy" id="412755"/>
    <lineage>
        <taxon>unclassified sequences</taxon>
        <taxon>metagenomes</taxon>
        <taxon>ecological metagenomes</taxon>
    </lineage>
</organism>
<gene>
    <name evidence="2" type="ORF">LCGC14_1280070</name>
</gene>
<keyword evidence="1" id="KW-0472">Membrane</keyword>
<dbReference type="EMBL" id="LAZR01007273">
    <property type="protein sequence ID" value="KKM86338.1"/>
    <property type="molecule type" value="Genomic_DNA"/>
</dbReference>
<proteinExistence type="predicted"/>
<comment type="caution">
    <text evidence="2">The sequence shown here is derived from an EMBL/GenBank/DDBJ whole genome shotgun (WGS) entry which is preliminary data.</text>
</comment>
<sequence>MLWVLLLFALSFATEAVVELVIKSEFFAPVRRFASKLGPWISKLFECGYCFSVWVALGWIALVPAVIIPAS</sequence>
<accession>A0A0F9KXB9</accession>
<keyword evidence="1" id="KW-1133">Transmembrane helix</keyword>
<evidence type="ECO:0000256" key="1">
    <source>
        <dbReference type="SAM" id="Phobius"/>
    </source>
</evidence>
<dbReference type="AlphaFoldDB" id="A0A0F9KXB9"/>
<name>A0A0F9KXB9_9ZZZZ</name>
<protein>
    <recommendedName>
        <fullName evidence="3">DUF1360 domain-containing protein</fullName>
    </recommendedName>
</protein>
<evidence type="ECO:0000313" key="2">
    <source>
        <dbReference type="EMBL" id="KKM86338.1"/>
    </source>
</evidence>
<evidence type="ECO:0008006" key="3">
    <source>
        <dbReference type="Google" id="ProtNLM"/>
    </source>
</evidence>
<keyword evidence="1" id="KW-0812">Transmembrane</keyword>
<reference evidence="2" key="1">
    <citation type="journal article" date="2015" name="Nature">
        <title>Complex archaea that bridge the gap between prokaryotes and eukaryotes.</title>
        <authorList>
            <person name="Spang A."/>
            <person name="Saw J.H."/>
            <person name="Jorgensen S.L."/>
            <person name="Zaremba-Niedzwiedzka K."/>
            <person name="Martijn J."/>
            <person name="Lind A.E."/>
            <person name="van Eijk R."/>
            <person name="Schleper C."/>
            <person name="Guy L."/>
            <person name="Ettema T.J."/>
        </authorList>
    </citation>
    <scope>NUCLEOTIDE SEQUENCE</scope>
</reference>
<feature type="non-terminal residue" evidence="2">
    <location>
        <position position="71"/>
    </location>
</feature>
<feature type="transmembrane region" description="Helical" evidence="1">
    <location>
        <begin position="40"/>
        <end position="68"/>
    </location>
</feature>